<dbReference type="Proteomes" id="UP000615446">
    <property type="component" value="Unassembled WGS sequence"/>
</dbReference>
<dbReference type="AlphaFoldDB" id="A0A8H3QY60"/>
<dbReference type="InterPro" id="IPR006571">
    <property type="entry name" value="TLDc_dom"/>
</dbReference>
<evidence type="ECO:0000313" key="3">
    <source>
        <dbReference type="Proteomes" id="UP000615446"/>
    </source>
</evidence>
<organism evidence="2 3">
    <name type="scientific">Rhizophagus clarus</name>
    <dbReference type="NCBI Taxonomy" id="94130"/>
    <lineage>
        <taxon>Eukaryota</taxon>
        <taxon>Fungi</taxon>
        <taxon>Fungi incertae sedis</taxon>
        <taxon>Mucoromycota</taxon>
        <taxon>Glomeromycotina</taxon>
        <taxon>Glomeromycetes</taxon>
        <taxon>Glomerales</taxon>
        <taxon>Glomeraceae</taxon>
        <taxon>Rhizophagus</taxon>
    </lineage>
</organism>
<evidence type="ECO:0000259" key="1">
    <source>
        <dbReference type="Pfam" id="PF07534"/>
    </source>
</evidence>
<dbReference type="OrthoDB" id="1893551at2759"/>
<comment type="caution">
    <text evidence="2">The sequence shown here is derived from an EMBL/GenBank/DDBJ whole genome shotgun (WGS) entry which is preliminary data.</text>
</comment>
<dbReference type="CDD" id="cd18186">
    <property type="entry name" value="BTB_POZ_ZBTB_KLHL-like"/>
    <property type="match status" value="1"/>
</dbReference>
<sequence length="226" mass="26423">MEFLPKLSQNLLEIFNVEEYYNITIEVQLKNDGTLAHVELPNITPETFQYIYGGKLSVEEYDIPDLLKILVSELNLQEQSNYLQSFLVENNASWVEQNFNLVEFSDKVLPYKKILPKGLYMDLLKTFLNLHPYSRPSGKSKPRNYVVEPKIIIDSKIITNQHAKLVLKWIDKLDIVDELASHEFKLILRGSRDGFSISKFHEMCDNKSHTVTIAKVKMYRKLYFVM</sequence>
<accession>A0A8H3QY60</accession>
<dbReference type="Pfam" id="PF07534">
    <property type="entry name" value="TLD"/>
    <property type="match status" value="1"/>
</dbReference>
<name>A0A8H3QY60_9GLOM</name>
<reference evidence="2" key="1">
    <citation type="submission" date="2019-10" db="EMBL/GenBank/DDBJ databases">
        <title>Conservation and host-specific expression of non-tandemly repeated heterogenous ribosome RNA gene in arbuscular mycorrhizal fungi.</title>
        <authorList>
            <person name="Maeda T."/>
            <person name="Kobayashi Y."/>
            <person name="Nakagawa T."/>
            <person name="Ezawa T."/>
            <person name="Yamaguchi K."/>
            <person name="Bino T."/>
            <person name="Nishimoto Y."/>
            <person name="Shigenobu S."/>
            <person name="Kawaguchi M."/>
        </authorList>
    </citation>
    <scope>NUCLEOTIDE SEQUENCE</scope>
    <source>
        <strain evidence="2">HR1</strain>
    </source>
</reference>
<dbReference type="EMBL" id="BLAL01000250">
    <property type="protein sequence ID" value="GES96351.1"/>
    <property type="molecule type" value="Genomic_DNA"/>
</dbReference>
<evidence type="ECO:0000313" key="2">
    <source>
        <dbReference type="EMBL" id="GES96351.1"/>
    </source>
</evidence>
<feature type="domain" description="TLDc" evidence="1">
    <location>
        <begin position="154"/>
        <end position="218"/>
    </location>
</feature>
<proteinExistence type="predicted"/>
<gene>
    <name evidence="2" type="ORF">RCL2_002298300</name>
</gene>
<protein>
    <submittedName>
        <fullName evidence="2">BTB/POZ protein</fullName>
    </submittedName>
</protein>